<dbReference type="Gene3D" id="3.40.50.300">
    <property type="entry name" value="P-loop containing nucleotide triphosphate hydrolases"/>
    <property type="match status" value="1"/>
</dbReference>
<organism evidence="1 2">
    <name type="scientific">Pseudohalioglobus sediminis</name>
    <dbReference type="NCBI Taxonomy" id="2606449"/>
    <lineage>
        <taxon>Bacteria</taxon>
        <taxon>Pseudomonadati</taxon>
        <taxon>Pseudomonadota</taxon>
        <taxon>Gammaproteobacteria</taxon>
        <taxon>Cellvibrionales</taxon>
        <taxon>Halieaceae</taxon>
        <taxon>Pseudohalioglobus</taxon>
    </lineage>
</organism>
<evidence type="ECO:0000313" key="1">
    <source>
        <dbReference type="EMBL" id="KAA1189958.1"/>
    </source>
</evidence>
<proteinExistence type="predicted"/>
<name>A0A5B0WU02_9GAMM</name>
<protein>
    <submittedName>
        <fullName evidence="1">Sulfotransferase</fullName>
    </submittedName>
</protein>
<evidence type="ECO:0000313" key="2">
    <source>
        <dbReference type="Proteomes" id="UP000323708"/>
    </source>
</evidence>
<dbReference type="InterPro" id="IPR027417">
    <property type="entry name" value="P-loop_NTPase"/>
</dbReference>
<keyword evidence="1" id="KW-0808">Transferase</keyword>
<dbReference type="Pfam" id="PF13469">
    <property type="entry name" value="Sulfotransfer_3"/>
    <property type="match status" value="1"/>
</dbReference>
<dbReference type="GO" id="GO:0016740">
    <property type="term" value="F:transferase activity"/>
    <property type="evidence" value="ECO:0007669"/>
    <property type="project" value="UniProtKB-KW"/>
</dbReference>
<gene>
    <name evidence="1" type="ORF">F0M18_12855</name>
</gene>
<keyword evidence="2" id="KW-1185">Reference proteome</keyword>
<accession>A0A5B0WU02</accession>
<dbReference type="AlphaFoldDB" id="A0A5B0WU02"/>
<reference evidence="1 2" key="1">
    <citation type="submission" date="2019-09" db="EMBL/GenBank/DDBJ databases">
        <authorList>
            <person name="Chen X.-Y."/>
        </authorList>
    </citation>
    <scope>NUCLEOTIDE SEQUENCE [LARGE SCALE GENOMIC DNA]</scope>
    <source>
        <strain evidence="1 2">NY5</strain>
    </source>
</reference>
<dbReference type="EMBL" id="VTUX01000006">
    <property type="protein sequence ID" value="KAA1189958.1"/>
    <property type="molecule type" value="Genomic_DNA"/>
</dbReference>
<comment type="caution">
    <text evidence="1">The sequence shown here is derived from an EMBL/GenBank/DDBJ whole genome shotgun (WGS) entry which is preliminary data.</text>
</comment>
<sequence length="299" mass="34574">MKIAFHIGYHKTATTWLQKEYLPRHHQIGAIYRTSHPQQNPLINYLISTPEQKFDAGHCRALLDEQISLVSAGGQQHVAVVSAERLSGFPLSGGFDSVYIAGRIQKVAPEARIFMVVREQADMITSVYKQMVLEGYPGSLEQMLNSKNWKMAGFNRAFYEYDAMIKEYQKRFGPEKVLALPYEMMRYTPEDFINRLCRFLDIDFVPAPEAKKVVNKALPSRSIKFLSHLNKYRKTEINPYPSIRIPNRMIDALVDTHVSMTSRDIELLSAQARRELHEYYRPSNDRLKDLIGIDFHAFK</sequence>
<dbReference type="RefSeq" id="WP_149611859.1">
    <property type="nucleotide sequence ID" value="NZ_VTUX01000006.1"/>
</dbReference>
<dbReference type="Proteomes" id="UP000323708">
    <property type="component" value="Unassembled WGS sequence"/>
</dbReference>
<dbReference type="SUPFAM" id="SSF52540">
    <property type="entry name" value="P-loop containing nucleoside triphosphate hydrolases"/>
    <property type="match status" value="1"/>
</dbReference>